<dbReference type="AlphaFoldDB" id="A0A497JG05"/>
<dbReference type="GO" id="GO:0019240">
    <property type="term" value="P:citrulline biosynthetic process"/>
    <property type="evidence" value="ECO:0007669"/>
    <property type="project" value="TreeGrafter"/>
</dbReference>
<dbReference type="GO" id="GO:0005737">
    <property type="term" value="C:cytoplasm"/>
    <property type="evidence" value="ECO:0007669"/>
    <property type="project" value="UniProtKB-SubCell"/>
</dbReference>
<evidence type="ECO:0000256" key="5">
    <source>
        <dbReference type="HAMAP-Rule" id="MF_01109"/>
    </source>
</evidence>
<dbReference type="InterPro" id="IPR036901">
    <property type="entry name" value="Asp/Orn_carbamoylTrfase_sf"/>
</dbReference>
<protein>
    <recommendedName>
        <fullName evidence="2 5">Ornithine carbamoyltransferase</fullName>
        <shortName evidence="5">OTCase</shortName>
        <ecNumber evidence="2 5">2.1.3.3</ecNumber>
    </recommendedName>
</protein>
<feature type="domain" description="Aspartate/ornithine carbamoyltransferase carbamoyl-P binding" evidence="7">
    <location>
        <begin position="5"/>
        <end position="142"/>
    </location>
</feature>
<feature type="binding site" evidence="5">
    <location>
        <begin position="52"/>
        <end position="55"/>
    </location>
    <ligand>
        <name>carbamoyl phosphate</name>
        <dbReference type="ChEBI" id="CHEBI:58228"/>
    </ligand>
</feature>
<dbReference type="InterPro" id="IPR006130">
    <property type="entry name" value="Asp/Orn_carbamoylTrfase"/>
</dbReference>
<dbReference type="PRINTS" id="PR00100">
    <property type="entry name" value="AOTCASE"/>
</dbReference>
<feature type="binding site" evidence="5">
    <location>
        <begin position="223"/>
        <end position="224"/>
    </location>
    <ligand>
        <name>L-ornithine</name>
        <dbReference type="ChEBI" id="CHEBI:46911"/>
    </ligand>
</feature>
<feature type="binding site" evidence="5">
    <location>
        <position position="160"/>
    </location>
    <ligand>
        <name>L-ornithine</name>
        <dbReference type="ChEBI" id="CHEBI:46911"/>
    </ligand>
</feature>
<dbReference type="GO" id="GO:0004585">
    <property type="term" value="F:ornithine carbamoyltransferase activity"/>
    <property type="evidence" value="ECO:0007669"/>
    <property type="project" value="UniProtKB-UniRule"/>
</dbReference>
<keyword evidence="3 5" id="KW-0808">Transferase</keyword>
<dbReference type="PANTHER" id="PTHR45753">
    <property type="entry name" value="ORNITHINE CARBAMOYLTRANSFERASE, MITOCHONDRIAL"/>
    <property type="match status" value="1"/>
</dbReference>
<dbReference type="PANTHER" id="PTHR45753:SF3">
    <property type="entry name" value="ORNITHINE TRANSCARBAMYLASE, MITOCHONDRIAL"/>
    <property type="match status" value="1"/>
</dbReference>
<accession>A0A497JG05</accession>
<dbReference type="NCBIfam" id="NF001986">
    <property type="entry name" value="PRK00779.1"/>
    <property type="match status" value="1"/>
</dbReference>
<evidence type="ECO:0000259" key="6">
    <source>
        <dbReference type="Pfam" id="PF00185"/>
    </source>
</evidence>
<feature type="binding site" evidence="5">
    <location>
        <position position="219"/>
    </location>
    <ligand>
        <name>L-ornithine</name>
        <dbReference type="ChEBI" id="CHEBI:46911"/>
    </ligand>
</feature>
<feature type="binding site" evidence="5">
    <location>
        <position position="102"/>
    </location>
    <ligand>
        <name>carbamoyl phosphate</name>
        <dbReference type="ChEBI" id="CHEBI:58228"/>
    </ligand>
</feature>
<dbReference type="Pfam" id="PF02729">
    <property type="entry name" value="OTCace_N"/>
    <property type="match status" value="1"/>
</dbReference>
<feature type="binding site" evidence="5">
    <location>
        <begin position="129"/>
        <end position="132"/>
    </location>
    <ligand>
        <name>carbamoyl phosphate</name>
        <dbReference type="ChEBI" id="CHEBI:58228"/>
    </ligand>
</feature>
<dbReference type="Gene3D" id="3.40.50.1370">
    <property type="entry name" value="Aspartate/ornithine carbamoyltransferase"/>
    <property type="match status" value="2"/>
</dbReference>
<dbReference type="InterPro" id="IPR002292">
    <property type="entry name" value="Orn/put_carbamltrans"/>
</dbReference>
<dbReference type="Pfam" id="PF00185">
    <property type="entry name" value="OTCace"/>
    <property type="match status" value="1"/>
</dbReference>
<name>A0A497JG05_9ARCH</name>
<feature type="domain" description="Aspartate/ornithine carbamoyltransferase Asp/Orn-binding" evidence="6">
    <location>
        <begin position="149"/>
        <end position="296"/>
    </location>
</feature>
<dbReference type="GO" id="GO:0016597">
    <property type="term" value="F:amino acid binding"/>
    <property type="evidence" value="ECO:0007669"/>
    <property type="project" value="InterPro"/>
</dbReference>
<dbReference type="InterPro" id="IPR006132">
    <property type="entry name" value="Asp/Orn_carbamoyltranf_P-bd"/>
</dbReference>
<comment type="catalytic activity">
    <reaction evidence="4 5">
        <text>carbamoyl phosphate + L-ornithine = L-citrulline + phosphate + H(+)</text>
        <dbReference type="Rhea" id="RHEA:19513"/>
        <dbReference type="ChEBI" id="CHEBI:15378"/>
        <dbReference type="ChEBI" id="CHEBI:43474"/>
        <dbReference type="ChEBI" id="CHEBI:46911"/>
        <dbReference type="ChEBI" id="CHEBI:57743"/>
        <dbReference type="ChEBI" id="CHEBI:58228"/>
        <dbReference type="EC" id="2.1.3.3"/>
    </reaction>
</comment>
<comment type="caution">
    <text evidence="8">The sequence shown here is derived from an EMBL/GenBank/DDBJ whole genome shotgun (WGS) entry which is preliminary data.</text>
</comment>
<evidence type="ECO:0000313" key="8">
    <source>
        <dbReference type="EMBL" id="RLG69856.1"/>
    </source>
</evidence>
<feature type="binding site" evidence="5">
    <location>
        <position position="287"/>
    </location>
    <ligand>
        <name>carbamoyl phosphate</name>
        <dbReference type="ChEBI" id="CHEBI:58228"/>
    </ligand>
</feature>
<dbReference type="FunFam" id="3.40.50.1370:FF:000008">
    <property type="entry name" value="Ornithine carbamoyltransferase"/>
    <property type="match status" value="1"/>
</dbReference>
<dbReference type="HAMAP" id="MF_01109">
    <property type="entry name" value="OTCase"/>
    <property type="match status" value="1"/>
</dbReference>
<dbReference type="InterPro" id="IPR006131">
    <property type="entry name" value="Asp_carbamoyltransf_Asp/Orn-bd"/>
</dbReference>
<feature type="binding site" evidence="5">
    <location>
        <position position="79"/>
    </location>
    <ligand>
        <name>carbamoyl phosphate</name>
        <dbReference type="ChEBI" id="CHEBI:58228"/>
    </ligand>
</feature>
<comment type="similarity">
    <text evidence="1 5">Belongs to the aspartate/ornithine carbamoyltransferase superfamily. OTCase family.</text>
</comment>
<organism evidence="8 9">
    <name type="scientific">Candidatus Iainarchaeum sp</name>
    <dbReference type="NCBI Taxonomy" id="3101447"/>
    <lineage>
        <taxon>Archaea</taxon>
        <taxon>Candidatus Iainarchaeota</taxon>
        <taxon>Candidatus Iainarchaeia</taxon>
        <taxon>Candidatus Iainarchaeales</taxon>
        <taxon>Candidatus Iainarchaeaceae</taxon>
        <taxon>Candidatus Iainarchaeum</taxon>
    </lineage>
</organism>
<dbReference type="EMBL" id="QMWO01000041">
    <property type="protein sequence ID" value="RLG69856.1"/>
    <property type="molecule type" value="Genomic_DNA"/>
</dbReference>
<dbReference type="PRINTS" id="PR00102">
    <property type="entry name" value="OTCASE"/>
</dbReference>
<evidence type="ECO:0000256" key="2">
    <source>
        <dbReference type="ARBA" id="ARBA00013007"/>
    </source>
</evidence>
<evidence type="ECO:0000256" key="3">
    <source>
        <dbReference type="ARBA" id="ARBA00022679"/>
    </source>
</evidence>
<dbReference type="InterPro" id="IPR024904">
    <property type="entry name" value="OTCase_ArgI"/>
</dbReference>
<evidence type="ECO:0000313" key="9">
    <source>
        <dbReference type="Proteomes" id="UP000277633"/>
    </source>
</evidence>
<proteinExistence type="inferred from homology"/>
<evidence type="ECO:0000256" key="1">
    <source>
        <dbReference type="ARBA" id="ARBA00007805"/>
    </source>
</evidence>
<sequence length="302" mass="33847">MLKGRDLLTLIDYTPEEIKEIIDFGIEVKKNPEKYYDSLKHKTLAMLFAKTSTRTRTSFEAGMTQLGGHAIFLDWRATNLTKGRLEEEIRCIDRYVDIIMARVYKHEEIQAIAESAEKPVINALCDLFHPCQALADLMTIKEHKGKTAGLKIAYVGDGNNVCNSLMVCGAKLGAKISIGTPKGYEPLERAIAEAKKYAEVNLYNTAEEAVKDADVVYTDTWVSMGQEAEAEKRLKIFPPFQLNEKLLKLAKPDALVMHCLPAHIGQEITADVIYSKNSVIFDQAENRMHVQKALMLKLLGKA</sequence>
<dbReference type="NCBIfam" id="TIGR00658">
    <property type="entry name" value="orni_carb_tr"/>
    <property type="match status" value="1"/>
</dbReference>
<comment type="subcellular location">
    <subcellularLocation>
        <location evidence="5">Cytoplasm</location>
    </subcellularLocation>
</comment>
<dbReference type="PROSITE" id="PS00097">
    <property type="entry name" value="CARBAMOYLTRANSFERASE"/>
    <property type="match status" value="1"/>
</dbReference>
<keyword evidence="5" id="KW-0963">Cytoplasm</keyword>
<dbReference type="SUPFAM" id="SSF53671">
    <property type="entry name" value="Aspartate/ornithine carbamoyltransferase"/>
    <property type="match status" value="1"/>
</dbReference>
<feature type="binding site" evidence="5">
    <location>
        <begin position="259"/>
        <end position="260"/>
    </location>
    <ligand>
        <name>carbamoyl phosphate</name>
        <dbReference type="ChEBI" id="CHEBI:58228"/>
    </ligand>
</feature>
<dbReference type="Proteomes" id="UP000277633">
    <property type="component" value="Unassembled WGS sequence"/>
</dbReference>
<dbReference type="EC" id="2.1.3.3" evidence="2 5"/>
<gene>
    <name evidence="8" type="primary">argF</name>
    <name evidence="8" type="ORF">DRO07_01520</name>
</gene>
<evidence type="ECO:0000256" key="4">
    <source>
        <dbReference type="ARBA" id="ARBA00048772"/>
    </source>
</evidence>
<dbReference type="GO" id="GO:0042450">
    <property type="term" value="P:L-arginine biosynthetic process via ornithine"/>
    <property type="evidence" value="ECO:0007669"/>
    <property type="project" value="UniProtKB-UniRule"/>
</dbReference>
<evidence type="ECO:0000259" key="7">
    <source>
        <dbReference type="Pfam" id="PF02729"/>
    </source>
</evidence>
<reference evidence="8 9" key="1">
    <citation type="submission" date="2018-06" db="EMBL/GenBank/DDBJ databases">
        <title>Extensive metabolic versatility and redundancy in microbially diverse, dynamic hydrothermal sediments.</title>
        <authorList>
            <person name="Dombrowski N."/>
            <person name="Teske A."/>
            <person name="Baker B.J."/>
        </authorList>
    </citation>
    <scope>NUCLEOTIDE SEQUENCE [LARGE SCALE GENOMIC DNA]</scope>
    <source>
        <strain evidence="8">B9_G13</strain>
    </source>
</reference>